<name>A0ABR4BA52_9LECA</name>
<feature type="compositionally biased region" description="Low complexity" evidence="6">
    <location>
        <begin position="90"/>
        <end position="101"/>
    </location>
</feature>
<keyword evidence="3" id="KW-0539">Nucleus</keyword>
<dbReference type="InterPro" id="IPR040456">
    <property type="entry name" value="RNase_H2_suB"/>
</dbReference>
<dbReference type="Pfam" id="PF17745">
    <property type="entry name" value="Ydr279_N"/>
    <property type="match status" value="1"/>
</dbReference>
<dbReference type="Gene3D" id="2.20.25.530">
    <property type="match status" value="1"/>
</dbReference>
<dbReference type="Pfam" id="PF09468">
    <property type="entry name" value="RNase_H2-Ydr279"/>
    <property type="match status" value="1"/>
</dbReference>
<feature type="domain" description="Ribonuclease H2 subunit B wHTH" evidence="7">
    <location>
        <begin position="132"/>
        <end position="336"/>
    </location>
</feature>
<feature type="region of interest" description="Disordered" evidence="6">
    <location>
        <begin position="76"/>
        <end position="106"/>
    </location>
</feature>
<dbReference type="InterPro" id="IPR041195">
    <property type="entry name" value="Rnh202_N"/>
</dbReference>
<feature type="compositionally biased region" description="Basic and acidic residues" evidence="6">
    <location>
        <begin position="403"/>
        <end position="419"/>
    </location>
</feature>
<dbReference type="PANTHER" id="PTHR13383">
    <property type="entry name" value="RIBONUCLEASE H2 SUBUNIT B"/>
    <property type="match status" value="1"/>
</dbReference>
<comment type="subcellular location">
    <subcellularLocation>
        <location evidence="1">Nucleus</location>
    </subcellularLocation>
</comment>
<dbReference type="PANTHER" id="PTHR13383:SF11">
    <property type="entry name" value="RIBONUCLEASE H2 SUBUNIT B"/>
    <property type="match status" value="1"/>
</dbReference>
<evidence type="ECO:0000259" key="7">
    <source>
        <dbReference type="Pfam" id="PF09468"/>
    </source>
</evidence>
<feature type="region of interest" description="Disordered" evidence="6">
    <location>
        <begin position="248"/>
        <end position="289"/>
    </location>
</feature>
<comment type="function">
    <text evidence="4">Non catalytic subunit of RNase H2, an endonuclease that specifically degrades the RNA of RNA:DNA hybrids. Participates in DNA replication, possibly by mediating the removal of lagging-strand Okazaki fragment RNA primers during DNA replication. Mediates the excision of single ribonucleotides from DNA:RNA duplexes.</text>
</comment>
<evidence type="ECO:0000256" key="6">
    <source>
        <dbReference type="SAM" id="MobiDB-lite"/>
    </source>
</evidence>
<proteinExistence type="predicted"/>
<evidence type="ECO:0000313" key="10">
    <source>
        <dbReference type="Proteomes" id="UP001590951"/>
    </source>
</evidence>
<feature type="compositionally biased region" description="Low complexity" evidence="6">
    <location>
        <begin position="277"/>
        <end position="289"/>
    </location>
</feature>
<reference evidence="9 10" key="1">
    <citation type="submission" date="2024-09" db="EMBL/GenBank/DDBJ databases">
        <title>Rethinking Asexuality: The Enigmatic Case of Functional Sexual Genes in Lepraria (Stereocaulaceae).</title>
        <authorList>
            <person name="Doellman M."/>
            <person name="Sun Y."/>
            <person name="Barcenas-Pena A."/>
            <person name="Lumbsch H.T."/>
            <person name="Grewe F."/>
        </authorList>
    </citation>
    <scope>NUCLEOTIDE SEQUENCE [LARGE SCALE GENOMIC DNA]</scope>
    <source>
        <strain evidence="9 10">Grewe 0041</strain>
    </source>
</reference>
<evidence type="ECO:0000313" key="9">
    <source>
        <dbReference type="EMBL" id="KAL2054288.1"/>
    </source>
</evidence>
<dbReference type="Gene3D" id="1.10.20.120">
    <property type="match status" value="1"/>
</dbReference>
<keyword evidence="10" id="KW-1185">Reference proteome</keyword>
<feature type="compositionally biased region" description="Polar residues" evidence="6">
    <location>
        <begin position="253"/>
        <end position="276"/>
    </location>
</feature>
<organism evidence="9 10">
    <name type="scientific">Lepraria finkii</name>
    <dbReference type="NCBI Taxonomy" id="1340010"/>
    <lineage>
        <taxon>Eukaryota</taxon>
        <taxon>Fungi</taxon>
        <taxon>Dikarya</taxon>
        <taxon>Ascomycota</taxon>
        <taxon>Pezizomycotina</taxon>
        <taxon>Lecanoromycetes</taxon>
        <taxon>OSLEUM clade</taxon>
        <taxon>Lecanoromycetidae</taxon>
        <taxon>Lecanorales</taxon>
        <taxon>Lecanorineae</taxon>
        <taxon>Stereocaulaceae</taxon>
        <taxon>Lepraria</taxon>
    </lineage>
</organism>
<protein>
    <recommendedName>
        <fullName evidence="2">Ribonuclease H2 subunit B</fullName>
    </recommendedName>
    <alternativeName>
        <fullName evidence="5">Ribonuclease HI subunit B</fullName>
    </alternativeName>
</protein>
<dbReference type="Proteomes" id="UP001590951">
    <property type="component" value="Unassembled WGS sequence"/>
</dbReference>
<evidence type="ECO:0000256" key="4">
    <source>
        <dbReference type="ARBA" id="ARBA00024778"/>
    </source>
</evidence>
<dbReference type="EMBL" id="JBHFEH010000016">
    <property type="protein sequence ID" value="KAL2054288.1"/>
    <property type="molecule type" value="Genomic_DNA"/>
</dbReference>
<feature type="domain" description="Rnh202 triple barrel" evidence="8">
    <location>
        <begin position="14"/>
        <end position="129"/>
    </location>
</feature>
<sequence>MDALSCDGPPKLIILPKDRSAGARICTLAHPRTSNPSRFLFEPEKGIYEFTKVAAPKSTYRSWLIGGRARHVKLKAGLKSTNGTRSVERSQSAASEASPSADIEHTTERPISDGYVIKNAEIMVATPIDYLFLVLTSFTTSSSAKSPSSKRLFLSADDLFERVSEKSKHFNQILGHQKSRLAMEERMQAVCVMVDAGDEKMYRLSDEKLLNELVLKGKAIVERGLPNTMEERFIRKALETPVMVLKRGEGSMSEATPSQTDTLMSESTTSESVHPQTSTTTSDSTMSVGSAATEITIPDDTAPPPIPNELYHLLRMRTALSYMISSYIPPTLASALNTLLSSPQSPIDFEPLNERLASIAKIRAEALSSRSLGDFSRKRSMYEEDDVAETRAEKKRRKEEEEEKKKAGESRGVRDLKKVDTKGMKKMSDFFGKAAAVKNK</sequence>
<evidence type="ECO:0000256" key="5">
    <source>
        <dbReference type="ARBA" id="ARBA00033464"/>
    </source>
</evidence>
<dbReference type="CDD" id="cd09270">
    <property type="entry name" value="RNase_H2-B"/>
    <property type="match status" value="1"/>
</dbReference>
<evidence type="ECO:0000256" key="1">
    <source>
        <dbReference type="ARBA" id="ARBA00004123"/>
    </source>
</evidence>
<dbReference type="InterPro" id="IPR019024">
    <property type="entry name" value="RNase_H2_suB_wHTH"/>
</dbReference>
<evidence type="ECO:0000256" key="2">
    <source>
        <dbReference type="ARBA" id="ARBA00019062"/>
    </source>
</evidence>
<evidence type="ECO:0000259" key="8">
    <source>
        <dbReference type="Pfam" id="PF17745"/>
    </source>
</evidence>
<feature type="region of interest" description="Disordered" evidence="6">
    <location>
        <begin position="382"/>
        <end position="419"/>
    </location>
</feature>
<comment type="caution">
    <text evidence="9">The sequence shown here is derived from an EMBL/GenBank/DDBJ whole genome shotgun (WGS) entry which is preliminary data.</text>
</comment>
<accession>A0ABR4BA52</accession>
<gene>
    <name evidence="9" type="ORF">ABVK25_005429</name>
</gene>
<evidence type="ECO:0000256" key="3">
    <source>
        <dbReference type="ARBA" id="ARBA00023242"/>
    </source>
</evidence>
<feature type="compositionally biased region" description="Basic and acidic residues" evidence="6">
    <location>
        <begin position="382"/>
        <end position="392"/>
    </location>
</feature>